<dbReference type="RefSeq" id="WP_069961089.1">
    <property type="nucleotide sequence ID" value="NZ_CP016094.1"/>
</dbReference>
<reference evidence="2 3" key="1">
    <citation type="submission" date="2016-06" db="EMBL/GenBank/DDBJ databases">
        <title>Three novel species with peptidoglycan cell walls form the new genus Lacunisphaera gen. nov. in the family Opitutaceae of the verrucomicrobial subdivision 4.</title>
        <authorList>
            <person name="Rast P."/>
            <person name="Gloeckner I."/>
            <person name="Jogler M."/>
            <person name="Boedeker C."/>
            <person name="Jeske O."/>
            <person name="Wiegand S."/>
            <person name="Reinhardt R."/>
            <person name="Schumann P."/>
            <person name="Rohde M."/>
            <person name="Spring S."/>
            <person name="Gloeckner F.O."/>
            <person name="Jogler C."/>
        </authorList>
    </citation>
    <scope>NUCLEOTIDE SEQUENCE [LARGE SCALE GENOMIC DNA]</scope>
    <source>
        <strain evidence="2 3">IG16b</strain>
    </source>
</reference>
<keyword evidence="3" id="KW-1185">Reference proteome</keyword>
<dbReference type="NCBIfam" id="TIGR02595">
    <property type="entry name" value="PEP_CTERM"/>
    <property type="match status" value="1"/>
</dbReference>
<dbReference type="Proteomes" id="UP000095228">
    <property type="component" value="Chromosome"/>
</dbReference>
<sequence>MKTGSSRKPNRARLLPSRWQTVVLAGLFQAVNLSAQVAVTGITYDALVDNANTSSGGITYLNRDREVSTVVTGLGSYRFDGPLADNVFFRRNTDSNGNGTANQAADNPNNSTIIYQHDGSNRHYGEYESSLEQLFLDGNLYGGLRNPFGNGAGTSTNSNIERIDFNFAGGYTVQADDALVFFDVENLGSFGDGFRIAAYTSVGTVNGFSNAPTAYANTGLLVAPDSFGGPVNNPQGGASGNYRRATFTNGDSLAGTASGITSVGELQLVGILIRFADLGITAGTTIQGYSLLAGDTAPTTAASLVNWNDATYYPTNTDPAGYGNMDFMGFGAQISRPVPEPSTYGAILVALGLAWVGVRRLIGRHHPQPS</sequence>
<protein>
    <recommendedName>
        <fullName evidence="4">PEP-CTERM protein-sorting domain-containing protein</fullName>
    </recommendedName>
</protein>
<evidence type="ECO:0000313" key="2">
    <source>
        <dbReference type="EMBL" id="AOS43762.1"/>
    </source>
</evidence>
<evidence type="ECO:0008006" key="4">
    <source>
        <dbReference type="Google" id="ProtNLM"/>
    </source>
</evidence>
<keyword evidence="1" id="KW-0732">Signal</keyword>
<dbReference type="KEGG" id="obg:Verru16b_00818"/>
<name>A0A1D8ASC5_9BACT</name>
<dbReference type="AlphaFoldDB" id="A0A1D8ASC5"/>
<dbReference type="OrthoDB" id="185250at2"/>
<feature type="signal peptide" evidence="1">
    <location>
        <begin position="1"/>
        <end position="35"/>
    </location>
</feature>
<dbReference type="STRING" id="1838286.Verru16b_00818"/>
<gene>
    <name evidence="2" type="ORF">Verru16b_00818</name>
</gene>
<evidence type="ECO:0000313" key="3">
    <source>
        <dbReference type="Proteomes" id="UP000095228"/>
    </source>
</evidence>
<dbReference type="EMBL" id="CP016094">
    <property type="protein sequence ID" value="AOS43762.1"/>
    <property type="molecule type" value="Genomic_DNA"/>
</dbReference>
<organism evidence="2 3">
    <name type="scientific">Lacunisphaera limnophila</name>
    <dbReference type="NCBI Taxonomy" id="1838286"/>
    <lineage>
        <taxon>Bacteria</taxon>
        <taxon>Pseudomonadati</taxon>
        <taxon>Verrucomicrobiota</taxon>
        <taxon>Opitutia</taxon>
        <taxon>Opitutales</taxon>
        <taxon>Opitutaceae</taxon>
        <taxon>Lacunisphaera</taxon>
    </lineage>
</organism>
<evidence type="ECO:0000256" key="1">
    <source>
        <dbReference type="SAM" id="SignalP"/>
    </source>
</evidence>
<accession>A0A1D8ASC5</accession>
<dbReference type="InterPro" id="IPR013424">
    <property type="entry name" value="Ice-binding_C"/>
</dbReference>
<feature type="chain" id="PRO_5009105035" description="PEP-CTERM protein-sorting domain-containing protein" evidence="1">
    <location>
        <begin position="36"/>
        <end position="370"/>
    </location>
</feature>
<proteinExistence type="predicted"/>